<proteinExistence type="predicted"/>
<feature type="transmembrane region" description="Helical" evidence="6">
    <location>
        <begin position="71"/>
        <end position="93"/>
    </location>
</feature>
<dbReference type="KEGG" id="mgin:FRZ54_13080"/>
<dbReference type="PANTHER" id="PTHR30086:SF20">
    <property type="entry name" value="ARGININE EXPORTER PROTEIN ARGO-RELATED"/>
    <property type="match status" value="1"/>
</dbReference>
<comment type="subcellular location">
    <subcellularLocation>
        <location evidence="1">Cell membrane</location>
        <topology evidence="1">Multi-pass membrane protein</topology>
    </subcellularLocation>
</comment>
<dbReference type="GO" id="GO:0005886">
    <property type="term" value="C:plasma membrane"/>
    <property type="evidence" value="ECO:0007669"/>
    <property type="project" value="UniProtKB-SubCell"/>
</dbReference>
<feature type="transmembrane region" description="Helical" evidence="6">
    <location>
        <begin position="41"/>
        <end position="65"/>
    </location>
</feature>
<dbReference type="PIRSF" id="PIRSF006324">
    <property type="entry name" value="LeuE"/>
    <property type="match status" value="1"/>
</dbReference>
<keyword evidence="8" id="KW-1185">Reference proteome</keyword>
<evidence type="ECO:0000256" key="5">
    <source>
        <dbReference type="ARBA" id="ARBA00023136"/>
    </source>
</evidence>
<name>A0A5B8UYN8_9SPHI</name>
<keyword evidence="3 6" id="KW-0812">Transmembrane</keyword>
<evidence type="ECO:0000256" key="2">
    <source>
        <dbReference type="ARBA" id="ARBA00022475"/>
    </source>
</evidence>
<dbReference type="RefSeq" id="WP_147032047.1">
    <property type="nucleotide sequence ID" value="NZ_CP042436.1"/>
</dbReference>
<keyword evidence="4 6" id="KW-1133">Transmembrane helix</keyword>
<evidence type="ECO:0000256" key="3">
    <source>
        <dbReference type="ARBA" id="ARBA00022692"/>
    </source>
</evidence>
<dbReference type="Pfam" id="PF01810">
    <property type="entry name" value="LysE"/>
    <property type="match status" value="1"/>
</dbReference>
<evidence type="ECO:0000313" key="8">
    <source>
        <dbReference type="Proteomes" id="UP000321479"/>
    </source>
</evidence>
<feature type="transmembrane region" description="Helical" evidence="6">
    <location>
        <begin position="145"/>
        <end position="173"/>
    </location>
</feature>
<gene>
    <name evidence="7" type="ORF">FRZ54_13080</name>
</gene>
<dbReference type="InterPro" id="IPR001123">
    <property type="entry name" value="LeuE-type"/>
</dbReference>
<keyword evidence="5 6" id="KW-0472">Membrane</keyword>
<dbReference type="GO" id="GO:0015171">
    <property type="term" value="F:amino acid transmembrane transporter activity"/>
    <property type="evidence" value="ECO:0007669"/>
    <property type="project" value="TreeGrafter"/>
</dbReference>
<evidence type="ECO:0000256" key="6">
    <source>
        <dbReference type="SAM" id="Phobius"/>
    </source>
</evidence>
<dbReference type="PANTHER" id="PTHR30086">
    <property type="entry name" value="ARGININE EXPORTER PROTEIN ARGO"/>
    <property type="match status" value="1"/>
</dbReference>
<protein>
    <submittedName>
        <fullName evidence="7">LysE family translocator</fullName>
    </submittedName>
</protein>
<feature type="transmembrane region" description="Helical" evidence="6">
    <location>
        <begin position="6"/>
        <end position="29"/>
    </location>
</feature>
<evidence type="ECO:0000256" key="4">
    <source>
        <dbReference type="ARBA" id="ARBA00022989"/>
    </source>
</evidence>
<dbReference type="AlphaFoldDB" id="A0A5B8UYN8"/>
<dbReference type="Proteomes" id="UP000321479">
    <property type="component" value="Chromosome"/>
</dbReference>
<dbReference type="EMBL" id="CP042436">
    <property type="protein sequence ID" value="QEC63471.1"/>
    <property type="molecule type" value="Genomic_DNA"/>
</dbReference>
<evidence type="ECO:0000313" key="7">
    <source>
        <dbReference type="EMBL" id="QEC63471.1"/>
    </source>
</evidence>
<accession>A0A5B8UYN8</accession>
<reference evidence="7 8" key="1">
    <citation type="journal article" date="2017" name="Curr. Microbiol.">
        <title>Mucilaginibacter ginsenosidivorans sp. nov., Isolated from Soil of Ginseng Field.</title>
        <authorList>
            <person name="Kim M.M."/>
            <person name="Siddiqi M.Z."/>
            <person name="Im W.T."/>
        </authorList>
    </citation>
    <scope>NUCLEOTIDE SEQUENCE [LARGE SCALE GENOMIC DNA]</scope>
    <source>
        <strain evidence="7 8">Gsoil 3017</strain>
    </source>
</reference>
<keyword evidence="2" id="KW-1003">Cell membrane</keyword>
<dbReference type="OrthoDB" id="9784202at2"/>
<sequence>MFHIQNAWLFFTVTLLVNITPGNDVLFVASRSISNGVRIGMISALGIFCGCFVHISAAVLGLSLIIAQSAYLFSIIKFAGAAYLICLGIKALLIKPDTDAKLSVMNRSSNWKHFKQGFITDALNPKVAIFFLSFLPQFIDPASHFFNLTLAFLGFWFAVQGTLVLILIAYILGKTGNFFKRNPKVWLIQEKVTGLMFIGLGIKMAMATKK</sequence>
<evidence type="ECO:0000256" key="1">
    <source>
        <dbReference type="ARBA" id="ARBA00004651"/>
    </source>
</evidence>
<organism evidence="7 8">
    <name type="scientific">Mucilaginibacter ginsenosidivorans</name>
    <dbReference type="NCBI Taxonomy" id="398053"/>
    <lineage>
        <taxon>Bacteria</taxon>
        <taxon>Pseudomonadati</taxon>
        <taxon>Bacteroidota</taxon>
        <taxon>Sphingobacteriia</taxon>
        <taxon>Sphingobacteriales</taxon>
        <taxon>Sphingobacteriaceae</taxon>
        <taxon>Mucilaginibacter</taxon>
    </lineage>
</organism>